<comment type="caution">
    <text evidence="1">The sequence shown here is derived from an EMBL/GenBank/DDBJ whole genome shotgun (WGS) entry which is preliminary data.</text>
</comment>
<organism evidence="1 2">
    <name type="scientific">Pristionchus fissidentatus</name>
    <dbReference type="NCBI Taxonomy" id="1538716"/>
    <lineage>
        <taxon>Eukaryota</taxon>
        <taxon>Metazoa</taxon>
        <taxon>Ecdysozoa</taxon>
        <taxon>Nematoda</taxon>
        <taxon>Chromadorea</taxon>
        <taxon>Rhabditida</taxon>
        <taxon>Rhabditina</taxon>
        <taxon>Diplogasteromorpha</taxon>
        <taxon>Diplogasteroidea</taxon>
        <taxon>Neodiplogasteridae</taxon>
        <taxon>Pristionchus</taxon>
    </lineage>
</organism>
<proteinExistence type="predicted"/>
<dbReference type="EMBL" id="BTSY01000004">
    <property type="protein sequence ID" value="GMT25649.1"/>
    <property type="molecule type" value="Genomic_DNA"/>
</dbReference>
<gene>
    <name evidence="1" type="ORF">PFISCL1PPCAC_16946</name>
</gene>
<protein>
    <recommendedName>
        <fullName evidence="3">Nuclear receptor</fullName>
    </recommendedName>
</protein>
<accession>A0AAV5W4H1</accession>
<evidence type="ECO:0000313" key="1">
    <source>
        <dbReference type="EMBL" id="GMT25649.1"/>
    </source>
</evidence>
<dbReference type="Proteomes" id="UP001432322">
    <property type="component" value="Unassembled WGS sequence"/>
</dbReference>
<evidence type="ECO:0008006" key="3">
    <source>
        <dbReference type="Google" id="ProtNLM"/>
    </source>
</evidence>
<sequence>SHPPADNSFCTRSPVRTSSSSHRCTIFRQSCSGRSANRHCSYCRRHFHRQSSCNRMRSRLPNRTFETWRCTAVPTSIRGRCH</sequence>
<name>A0AAV5W4H1_9BILA</name>
<evidence type="ECO:0000313" key="2">
    <source>
        <dbReference type="Proteomes" id="UP001432322"/>
    </source>
</evidence>
<dbReference type="AlphaFoldDB" id="A0AAV5W4H1"/>
<feature type="non-terminal residue" evidence="1">
    <location>
        <position position="82"/>
    </location>
</feature>
<feature type="non-terminal residue" evidence="1">
    <location>
        <position position="1"/>
    </location>
</feature>
<reference evidence="1" key="1">
    <citation type="submission" date="2023-10" db="EMBL/GenBank/DDBJ databases">
        <title>Genome assembly of Pristionchus species.</title>
        <authorList>
            <person name="Yoshida K."/>
            <person name="Sommer R.J."/>
        </authorList>
    </citation>
    <scope>NUCLEOTIDE SEQUENCE</scope>
    <source>
        <strain evidence="1">RS5133</strain>
    </source>
</reference>
<keyword evidence="2" id="KW-1185">Reference proteome</keyword>